<dbReference type="InterPro" id="IPR036322">
    <property type="entry name" value="WD40_repeat_dom_sf"/>
</dbReference>
<reference evidence="4" key="1">
    <citation type="submission" date="2020-01" db="EMBL/GenBank/DDBJ databases">
        <title>Genome sequence of Kobresia littledalei, the first chromosome-level genome in the family Cyperaceae.</title>
        <authorList>
            <person name="Qu G."/>
        </authorList>
    </citation>
    <scope>NUCLEOTIDE SEQUENCE</scope>
    <source>
        <strain evidence="4">C.B.Clarke</strain>
        <tissue evidence="4">Leaf</tissue>
    </source>
</reference>
<dbReference type="PANTHER" id="PTHR19868">
    <property type="entry name" value="RECEPTOR FOR ACTIVATED PROTEIN KINASE C RACK1"/>
    <property type="match status" value="1"/>
</dbReference>
<sequence>MFHLESELNIANLGGRKIAKDSESSHKAIDDRMSKVESQLAENTQQLGKLAKMAEASDSTSKHAGKEVWDLDNCKLRYTLTGHNGYVNAIAVSPDGSIFVSGGKDGVTLLWDVAEGKCLYSLDTGAIIHDLCFHPNMYPSGLLIA</sequence>
<evidence type="ECO:0000256" key="2">
    <source>
        <dbReference type="ARBA" id="ARBA00023274"/>
    </source>
</evidence>
<dbReference type="GO" id="GO:0043022">
    <property type="term" value="F:ribosome binding"/>
    <property type="evidence" value="ECO:0007669"/>
    <property type="project" value="InterPro"/>
</dbReference>
<dbReference type="InterPro" id="IPR001680">
    <property type="entry name" value="WD40_rpt"/>
</dbReference>
<feature type="repeat" description="WD" evidence="3">
    <location>
        <begin position="80"/>
        <end position="121"/>
    </location>
</feature>
<dbReference type="GO" id="GO:0045182">
    <property type="term" value="F:translation regulator activity"/>
    <property type="evidence" value="ECO:0007669"/>
    <property type="project" value="InterPro"/>
</dbReference>
<name>A0A833RF01_9POAL</name>
<comment type="similarity">
    <text evidence="1">Belongs to the WD repeat G protein beta family. Ribosomal protein RACK1 subfamily.</text>
</comment>
<dbReference type="SMART" id="SM00320">
    <property type="entry name" value="WD40"/>
    <property type="match status" value="1"/>
</dbReference>
<dbReference type="GO" id="GO:1990904">
    <property type="term" value="C:ribonucleoprotein complex"/>
    <property type="evidence" value="ECO:0007669"/>
    <property type="project" value="UniProtKB-KW"/>
</dbReference>
<dbReference type="EMBL" id="SWLB01000003">
    <property type="protein sequence ID" value="KAF3340074.1"/>
    <property type="molecule type" value="Genomic_DNA"/>
</dbReference>
<protein>
    <submittedName>
        <fullName evidence="4">Guanine nucleotide-binding protein subunit beta-like protein B</fullName>
    </submittedName>
</protein>
<dbReference type="Pfam" id="PF00400">
    <property type="entry name" value="WD40"/>
    <property type="match status" value="1"/>
</dbReference>
<evidence type="ECO:0000256" key="1">
    <source>
        <dbReference type="ARBA" id="ARBA00007253"/>
    </source>
</evidence>
<keyword evidence="2" id="KW-0687">Ribonucleoprotein</keyword>
<dbReference type="Proteomes" id="UP000623129">
    <property type="component" value="Unassembled WGS sequence"/>
</dbReference>
<gene>
    <name evidence="4" type="ORF">FCM35_KLT15845</name>
</gene>
<dbReference type="SUPFAM" id="SSF50978">
    <property type="entry name" value="WD40 repeat-like"/>
    <property type="match status" value="1"/>
</dbReference>
<dbReference type="Gene3D" id="2.130.10.10">
    <property type="entry name" value="YVTN repeat-like/Quinoprotein amine dehydrogenase"/>
    <property type="match status" value="1"/>
</dbReference>
<organism evidence="4 5">
    <name type="scientific">Carex littledalei</name>
    <dbReference type="NCBI Taxonomy" id="544730"/>
    <lineage>
        <taxon>Eukaryota</taxon>
        <taxon>Viridiplantae</taxon>
        <taxon>Streptophyta</taxon>
        <taxon>Embryophyta</taxon>
        <taxon>Tracheophyta</taxon>
        <taxon>Spermatophyta</taxon>
        <taxon>Magnoliopsida</taxon>
        <taxon>Liliopsida</taxon>
        <taxon>Poales</taxon>
        <taxon>Cyperaceae</taxon>
        <taxon>Cyperoideae</taxon>
        <taxon>Cariceae</taxon>
        <taxon>Carex</taxon>
        <taxon>Carex subgen. Euthyceras</taxon>
    </lineage>
</organism>
<keyword evidence="3" id="KW-0853">WD repeat</keyword>
<dbReference type="InterPro" id="IPR045223">
    <property type="entry name" value="RACK1-like"/>
</dbReference>
<dbReference type="PROSITE" id="PS50082">
    <property type="entry name" value="WD_REPEATS_2"/>
    <property type="match status" value="1"/>
</dbReference>
<dbReference type="OrthoDB" id="7875889at2759"/>
<evidence type="ECO:0000256" key="3">
    <source>
        <dbReference type="PROSITE-ProRule" id="PRU00221"/>
    </source>
</evidence>
<dbReference type="PROSITE" id="PS50294">
    <property type="entry name" value="WD_REPEATS_REGION"/>
    <property type="match status" value="1"/>
</dbReference>
<evidence type="ECO:0000313" key="4">
    <source>
        <dbReference type="EMBL" id="KAF3340074.1"/>
    </source>
</evidence>
<comment type="caution">
    <text evidence="4">The sequence shown here is derived from an EMBL/GenBank/DDBJ whole genome shotgun (WGS) entry which is preliminary data.</text>
</comment>
<dbReference type="InterPro" id="IPR015943">
    <property type="entry name" value="WD40/YVTN_repeat-like_dom_sf"/>
</dbReference>
<dbReference type="AlphaFoldDB" id="A0A833RF01"/>
<proteinExistence type="inferred from homology"/>
<keyword evidence="5" id="KW-1185">Reference proteome</keyword>
<evidence type="ECO:0000313" key="5">
    <source>
        <dbReference type="Proteomes" id="UP000623129"/>
    </source>
</evidence>
<accession>A0A833RF01</accession>